<dbReference type="Proteomes" id="UP000887572">
    <property type="component" value="Unplaced"/>
</dbReference>
<keyword evidence="1" id="KW-1185">Reference proteome</keyword>
<evidence type="ECO:0000313" key="1">
    <source>
        <dbReference type="Proteomes" id="UP000887572"/>
    </source>
</evidence>
<evidence type="ECO:0000313" key="2">
    <source>
        <dbReference type="WBParaSite" id="Gr19_v10_g15463.t1"/>
    </source>
</evidence>
<organism evidence="1 2">
    <name type="scientific">Globodera rostochiensis</name>
    <name type="common">Golden nematode worm</name>
    <name type="synonym">Heterodera rostochiensis</name>
    <dbReference type="NCBI Taxonomy" id="31243"/>
    <lineage>
        <taxon>Eukaryota</taxon>
        <taxon>Metazoa</taxon>
        <taxon>Ecdysozoa</taxon>
        <taxon>Nematoda</taxon>
        <taxon>Chromadorea</taxon>
        <taxon>Rhabditida</taxon>
        <taxon>Tylenchina</taxon>
        <taxon>Tylenchomorpha</taxon>
        <taxon>Tylenchoidea</taxon>
        <taxon>Heteroderidae</taxon>
        <taxon>Heteroderinae</taxon>
        <taxon>Globodera</taxon>
    </lineage>
</organism>
<name>A0A914HCY1_GLORO</name>
<protein>
    <submittedName>
        <fullName evidence="2">Uncharacterized protein</fullName>
    </submittedName>
</protein>
<reference evidence="2" key="1">
    <citation type="submission" date="2022-11" db="UniProtKB">
        <authorList>
            <consortium name="WormBaseParasite"/>
        </authorList>
    </citation>
    <scope>IDENTIFICATION</scope>
</reference>
<sequence length="151" mass="16954">MKTRPGTMEKFVNVNSAERPPSPKKKCGDFFASRANKFVARKTPTKGSSQPAEDIEFELNLYRKADLEPLDTHLHVFFSSAHLWDCPGQNRLRANCPSEVLSSSQALLQSSVINGSYDGNKSNKFELAKTQMRRAVEGSKLEEISSKFRKT</sequence>
<dbReference type="AlphaFoldDB" id="A0A914HCY1"/>
<proteinExistence type="predicted"/>
<dbReference type="WBParaSite" id="Gr19_v10_g15463.t1">
    <property type="protein sequence ID" value="Gr19_v10_g15463.t1"/>
    <property type="gene ID" value="Gr19_v10_g15463"/>
</dbReference>
<accession>A0A914HCY1</accession>